<dbReference type="GO" id="GO:0055085">
    <property type="term" value="P:transmembrane transport"/>
    <property type="evidence" value="ECO:0007669"/>
    <property type="project" value="InterPro"/>
</dbReference>
<dbReference type="AlphaFoldDB" id="A0A919VAI8"/>
<feature type="region of interest" description="Disordered" evidence="5">
    <location>
        <begin position="594"/>
        <end position="713"/>
    </location>
</feature>
<dbReference type="RefSeq" id="WP_204030525.1">
    <property type="nucleotide sequence ID" value="NZ_BOOW01000036.1"/>
</dbReference>
<accession>A0A919VAI8</accession>
<keyword evidence="4 6" id="KW-0472">Membrane</keyword>
<evidence type="ECO:0000313" key="9">
    <source>
        <dbReference type="Proteomes" id="UP000606172"/>
    </source>
</evidence>
<dbReference type="InterPro" id="IPR011547">
    <property type="entry name" value="SLC26A/SulP_dom"/>
</dbReference>
<name>A0A919VAI8_9ACTN</name>
<feature type="transmembrane region" description="Helical" evidence="6">
    <location>
        <begin position="136"/>
        <end position="156"/>
    </location>
</feature>
<feature type="transmembrane region" description="Helical" evidence="6">
    <location>
        <begin position="60"/>
        <end position="82"/>
    </location>
</feature>
<evidence type="ECO:0000256" key="1">
    <source>
        <dbReference type="ARBA" id="ARBA00004141"/>
    </source>
</evidence>
<dbReference type="EMBL" id="BOOW01000036">
    <property type="protein sequence ID" value="GII95462.1"/>
    <property type="molecule type" value="Genomic_DNA"/>
</dbReference>
<feature type="transmembrane region" description="Helical" evidence="6">
    <location>
        <begin position="33"/>
        <end position="53"/>
    </location>
</feature>
<keyword evidence="2 6" id="KW-0812">Transmembrane</keyword>
<evidence type="ECO:0000256" key="4">
    <source>
        <dbReference type="ARBA" id="ARBA00023136"/>
    </source>
</evidence>
<gene>
    <name evidence="8" type="ORF">Ssi02_56930</name>
</gene>
<sequence length="713" mass="73893">MVQQRRARHAKPSSSALPAPAFSFSGAHVGTDILASLVVFLVALPLCIGIGVASGVPVELGIISGIVGGLIVGLLPGSSLQVSGPAAGLATLVMEMVTEHGVGMLGPVVLATGAIQIALGLFGLGRLFQAISLSVVQGMLAGIGLPLILGQLYAVADSEQHGSALKNAAGMPALASEVMANHQTLVAVGLGAFTVVLCFVWKKVPGALGKVPAALVAVLAGSLIAALPGVHVDRVEVNDLFAAVHIPGLSDFGSLADLSVIKLAITFAVIASAESLFSAAAVDRMHDGSKTKYNPELVAQGVGNSLCGLLGALPITAVIARSAANVQAGGKTKLSRILHGLWLLGFGLMLPDLLAFVPISVLAGVLVHAGWKLFDPGQFAKMWRKDRGEGLVMVVTFAAIIFTNLLEGVLAGLAIATVMAALRMSRLRIDQSEVDGTTHLTMSGNATFLLLPKLTDTLEALNGKLRVHIDMIGVSHLDLACRAQVEEWAEQRRQSGAEHVVLLLPEETHPKTVDEEAEDWLAEQSETAADRLPPWHENEAAIDDYLMRQGYAVHPGPPPGYGVPYGHGAPGMYHPPMPPVPTMQPMPSMPPMPPMPQPYGDPRAYAPVHTHGAQPGHYPGAHPAPQPGSYAGAHPGHHPGTHPAPHQGWQPGSHPGTHPAPHQGAQPGYPPGADPRTLPGAHPGSYAGPHPSPYPGQDPGYGPSTYGGGPVRG</sequence>
<keyword evidence="9" id="KW-1185">Reference proteome</keyword>
<evidence type="ECO:0000259" key="7">
    <source>
        <dbReference type="Pfam" id="PF00916"/>
    </source>
</evidence>
<reference evidence="8" key="1">
    <citation type="submission" date="2021-01" db="EMBL/GenBank/DDBJ databases">
        <title>Whole genome shotgun sequence of Sinosporangium siamense NBRC 109515.</title>
        <authorList>
            <person name="Komaki H."/>
            <person name="Tamura T."/>
        </authorList>
    </citation>
    <scope>NUCLEOTIDE SEQUENCE</scope>
    <source>
        <strain evidence="8">NBRC 109515</strain>
    </source>
</reference>
<feature type="domain" description="SLC26A/SulP transporter" evidence="7">
    <location>
        <begin position="32"/>
        <end position="396"/>
    </location>
</feature>
<comment type="caution">
    <text evidence="8">The sequence shown here is derived from an EMBL/GenBank/DDBJ whole genome shotgun (WGS) entry which is preliminary data.</text>
</comment>
<dbReference type="InterPro" id="IPR001902">
    <property type="entry name" value="SLC26A/SulP_fam"/>
</dbReference>
<dbReference type="PANTHER" id="PTHR11814">
    <property type="entry name" value="SULFATE TRANSPORTER"/>
    <property type="match status" value="1"/>
</dbReference>
<evidence type="ECO:0000313" key="8">
    <source>
        <dbReference type="EMBL" id="GII95462.1"/>
    </source>
</evidence>
<feature type="transmembrane region" description="Helical" evidence="6">
    <location>
        <begin position="260"/>
        <end position="282"/>
    </location>
</feature>
<protein>
    <recommendedName>
        <fullName evidence="7">SLC26A/SulP transporter domain-containing protein</fullName>
    </recommendedName>
</protein>
<evidence type="ECO:0000256" key="6">
    <source>
        <dbReference type="SAM" id="Phobius"/>
    </source>
</evidence>
<feature type="transmembrane region" description="Helical" evidence="6">
    <location>
        <begin position="184"/>
        <end position="201"/>
    </location>
</feature>
<evidence type="ECO:0000256" key="2">
    <source>
        <dbReference type="ARBA" id="ARBA00022692"/>
    </source>
</evidence>
<proteinExistence type="predicted"/>
<feature type="transmembrane region" description="Helical" evidence="6">
    <location>
        <begin position="102"/>
        <end position="124"/>
    </location>
</feature>
<feature type="transmembrane region" description="Helical" evidence="6">
    <location>
        <begin position="341"/>
        <end position="371"/>
    </location>
</feature>
<feature type="transmembrane region" description="Helical" evidence="6">
    <location>
        <begin position="391"/>
        <end position="422"/>
    </location>
</feature>
<dbReference type="Proteomes" id="UP000606172">
    <property type="component" value="Unassembled WGS sequence"/>
</dbReference>
<dbReference type="GO" id="GO:0016020">
    <property type="term" value="C:membrane"/>
    <property type="evidence" value="ECO:0007669"/>
    <property type="project" value="UniProtKB-SubCell"/>
</dbReference>
<feature type="transmembrane region" description="Helical" evidence="6">
    <location>
        <begin position="213"/>
        <end position="231"/>
    </location>
</feature>
<keyword evidence="3 6" id="KW-1133">Transmembrane helix</keyword>
<evidence type="ECO:0000256" key="5">
    <source>
        <dbReference type="SAM" id="MobiDB-lite"/>
    </source>
</evidence>
<comment type="subcellular location">
    <subcellularLocation>
        <location evidence="1">Membrane</location>
        <topology evidence="1">Multi-pass membrane protein</topology>
    </subcellularLocation>
</comment>
<evidence type="ECO:0000256" key="3">
    <source>
        <dbReference type="ARBA" id="ARBA00022989"/>
    </source>
</evidence>
<dbReference type="Pfam" id="PF00916">
    <property type="entry name" value="Sulfate_transp"/>
    <property type="match status" value="1"/>
</dbReference>
<organism evidence="8 9">
    <name type="scientific">Sinosporangium siamense</name>
    <dbReference type="NCBI Taxonomy" id="1367973"/>
    <lineage>
        <taxon>Bacteria</taxon>
        <taxon>Bacillati</taxon>
        <taxon>Actinomycetota</taxon>
        <taxon>Actinomycetes</taxon>
        <taxon>Streptosporangiales</taxon>
        <taxon>Streptosporangiaceae</taxon>
        <taxon>Sinosporangium</taxon>
    </lineage>
</organism>